<evidence type="ECO:0000313" key="4">
    <source>
        <dbReference type="Proteomes" id="UP000324222"/>
    </source>
</evidence>
<gene>
    <name evidence="3" type="ORF">E2C01_101985</name>
</gene>
<evidence type="ECO:0000259" key="2">
    <source>
        <dbReference type="Pfam" id="PF01498"/>
    </source>
</evidence>
<dbReference type="Gene3D" id="3.30.420.10">
    <property type="entry name" value="Ribonuclease H-like superfamily/Ribonuclease H"/>
    <property type="match status" value="1"/>
</dbReference>
<organism evidence="3 4">
    <name type="scientific">Portunus trituberculatus</name>
    <name type="common">Swimming crab</name>
    <name type="synonym">Neptunus trituberculatus</name>
    <dbReference type="NCBI Taxonomy" id="210409"/>
    <lineage>
        <taxon>Eukaryota</taxon>
        <taxon>Metazoa</taxon>
        <taxon>Ecdysozoa</taxon>
        <taxon>Arthropoda</taxon>
        <taxon>Crustacea</taxon>
        <taxon>Multicrustacea</taxon>
        <taxon>Malacostraca</taxon>
        <taxon>Eumalacostraca</taxon>
        <taxon>Eucarida</taxon>
        <taxon>Decapoda</taxon>
        <taxon>Pleocyemata</taxon>
        <taxon>Brachyura</taxon>
        <taxon>Eubrachyura</taxon>
        <taxon>Portunoidea</taxon>
        <taxon>Portunidae</taxon>
        <taxon>Portuninae</taxon>
        <taxon>Portunus</taxon>
    </lineage>
</organism>
<dbReference type="GO" id="GO:0006313">
    <property type="term" value="P:DNA transposition"/>
    <property type="evidence" value="ECO:0007669"/>
    <property type="project" value="InterPro"/>
</dbReference>
<reference evidence="3 4" key="1">
    <citation type="submission" date="2019-05" db="EMBL/GenBank/DDBJ databases">
        <title>Another draft genome of Portunus trituberculatus and its Hox gene families provides insights of decapod evolution.</title>
        <authorList>
            <person name="Jeong J.-H."/>
            <person name="Song I."/>
            <person name="Kim S."/>
            <person name="Choi T."/>
            <person name="Kim D."/>
            <person name="Ryu S."/>
            <person name="Kim W."/>
        </authorList>
    </citation>
    <scope>NUCLEOTIDE SEQUENCE [LARGE SCALE GENOMIC DNA]</scope>
    <source>
        <tissue evidence="3">Muscle</tissue>
    </source>
</reference>
<dbReference type="GO" id="GO:0003677">
    <property type="term" value="F:DNA binding"/>
    <property type="evidence" value="ECO:0007669"/>
    <property type="project" value="InterPro"/>
</dbReference>
<feature type="domain" description="Transposase Tc1-like" evidence="2">
    <location>
        <begin position="20"/>
        <end position="87"/>
    </location>
</feature>
<dbReference type="Proteomes" id="UP000324222">
    <property type="component" value="Unassembled WGS sequence"/>
</dbReference>
<sequence>MEDRRKGGNHPRATTEEEDQSIVHICETNPHLNAQEIKERLNIQASVKLVRKRLHEAGFHHRIPAIKDILTQRHKEQRFEFAEEYQDKELDFWGRVVFSEEKTFSSAAHGKLHCWRRNGTRSSPQWIRFRPNNFWSLSLPAEK</sequence>
<protein>
    <recommendedName>
        <fullName evidence="2">Transposase Tc1-like domain-containing protein</fullName>
    </recommendedName>
</protein>
<name>A0A5B7K6Y4_PORTR</name>
<dbReference type="InterPro" id="IPR002492">
    <property type="entry name" value="Transposase_Tc1-like"/>
</dbReference>
<keyword evidence="4" id="KW-1185">Reference proteome</keyword>
<comment type="caution">
    <text evidence="3">The sequence shown here is derived from an EMBL/GenBank/DDBJ whole genome shotgun (WGS) entry which is preliminary data.</text>
</comment>
<dbReference type="InterPro" id="IPR036397">
    <property type="entry name" value="RNaseH_sf"/>
</dbReference>
<evidence type="ECO:0000256" key="1">
    <source>
        <dbReference type="SAM" id="MobiDB-lite"/>
    </source>
</evidence>
<dbReference type="Pfam" id="PF01498">
    <property type="entry name" value="HTH_Tnp_Tc3_2"/>
    <property type="match status" value="1"/>
</dbReference>
<dbReference type="AlphaFoldDB" id="A0A5B7K6Y4"/>
<feature type="region of interest" description="Disordered" evidence="1">
    <location>
        <begin position="1"/>
        <end position="20"/>
    </location>
</feature>
<accession>A0A5B7K6Y4</accession>
<dbReference type="GO" id="GO:0015074">
    <property type="term" value="P:DNA integration"/>
    <property type="evidence" value="ECO:0007669"/>
    <property type="project" value="InterPro"/>
</dbReference>
<proteinExistence type="predicted"/>
<dbReference type="EMBL" id="VSRR010149892">
    <property type="protein sequence ID" value="MPD06192.1"/>
    <property type="molecule type" value="Genomic_DNA"/>
</dbReference>
<evidence type="ECO:0000313" key="3">
    <source>
        <dbReference type="EMBL" id="MPD06192.1"/>
    </source>
</evidence>
<dbReference type="OrthoDB" id="6367375at2759"/>